<reference evidence="3 4" key="1">
    <citation type="submission" date="2019-12" db="EMBL/GenBank/DDBJ databases">
        <title>Draft genome sequence of the ascomycete Xylaria multiplex DSM 110363.</title>
        <authorList>
            <person name="Buettner E."/>
            <person name="Kellner H."/>
        </authorList>
    </citation>
    <scope>NUCLEOTIDE SEQUENCE [LARGE SCALE GENOMIC DNA]</scope>
    <source>
        <strain evidence="3 4">DSM 110363</strain>
    </source>
</reference>
<feature type="region of interest" description="Disordered" evidence="1">
    <location>
        <begin position="88"/>
        <end position="110"/>
    </location>
</feature>
<dbReference type="InterPro" id="IPR011009">
    <property type="entry name" value="Kinase-like_dom_sf"/>
</dbReference>
<keyword evidence="4" id="KW-1185">Reference proteome</keyword>
<comment type="caution">
    <text evidence="3">The sequence shown here is derived from an EMBL/GenBank/DDBJ whole genome shotgun (WGS) entry which is preliminary data.</text>
</comment>
<dbReference type="Gene3D" id="3.30.200.20">
    <property type="entry name" value="Phosphorylase Kinase, domain 1"/>
    <property type="match status" value="1"/>
</dbReference>
<dbReference type="AlphaFoldDB" id="A0A7C8MUT5"/>
<dbReference type="InterPro" id="IPR046985">
    <property type="entry name" value="IP5"/>
</dbReference>
<dbReference type="InterPro" id="IPR000300">
    <property type="entry name" value="IPPc"/>
</dbReference>
<proteinExistence type="predicted"/>
<dbReference type="GO" id="GO:0046856">
    <property type="term" value="P:phosphatidylinositol dephosphorylation"/>
    <property type="evidence" value="ECO:0007669"/>
    <property type="project" value="InterPro"/>
</dbReference>
<dbReference type="InParanoid" id="A0A7C8MUT5"/>
<evidence type="ECO:0000256" key="1">
    <source>
        <dbReference type="SAM" id="MobiDB-lite"/>
    </source>
</evidence>
<dbReference type="SUPFAM" id="SSF56219">
    <property type="entry name" value="DNase I-like"/>
    <property type="match status" value="1"/>
</dbReference>
<name>A0A7C8MUT5_9PEZI</name>
<dbReference type="InterPro" id="IPR036691">
    <property type="entry name" value="Endo/exonu/phosph_ase_sf"/>
</dbReference>
<gene>
    <name evidence="3" type="ORF">GQX73_g2642</name>
</gene>
<dbReference type="PANTHER" id="PTHR11200">
    <property type="entry name" value="INOSITOL 5-PHOSPHATASE"/>
    <property type="match status" value="1"/>
</dbReference>
<dbReference type="GO" id="GO:0004439">
    <property type="term" value="F:phosphatidylinositol-4,5-bisphosphate 5-phosphatase activity"/>
    <property type="evidence" value="ECO:0007669"/>
    <property type="project" value="TreeGrafter"/>
</dbReference>
<dbReference type="Pfam" id="PF22669">
    <property type="entry name" value="Exo_endo_phos2"/>
    <property type="match status" value="1"/>
</dbReference>
<dbReference type="EMBL" id="WUBL01000018">
    <property type="protein sequence ID" value="KAF2970928.1"/>
    <property type="molecule type" value="Genomic_DNA"/>
</dbReference>
<dbReference type="Proteomes" id="UP000481858">
    <property type="component" value="Unassembled WGS sequence"/>
</dbReference>
<evidence type="ECO:0000313" key="3">
    <source>
        <dbReference type="EMBL" id="KAF2970928.1"/>
    </source>
</evidence>
<evidence type="ECO:0000259" key="2">
    <source>
        <dbReference type="SMART" id="SM00128"/>
    </source>
</evidence>
<accession>A0A7C8MUT5</accession>
<sequence length="1183" mass="134038">MSNHDDDKAPSLDVFILTFNAGKARINPSILALHLRNAFAQNATDLPELVVISLQEMAPLEHSFIGSYMINPYFQSWVSAVNLAASPPDDTCRNQGPSELGSRNGLEDGSEDRYQDEFQYTYRSQDEIGDAPYTLIATRHIGMTGILLFSRDPSALDNLKSTEVGFGAGELGNKGAVGLRMLFSKEDAKGRKRQTELTFVGAHLAAHEWNLEKRNKNWESIVSGLLFDDPRQFYDGESTHPTPPISANDDESQALLSQSPHKKKLHDITIYKPGSHLFVAGDLNYRISKTSPTPHSVFPRLDPESPNFYGRYLALDQLALEKAAGRTLHGLSEAPITFPPTYKLDYEIEGKSEAGARAHCNDYPHAHDEVFWKWASHRWPGWCDRVLYLDTPSSIAPGMAINTIAYNALPPVRSSDHRAVFLRLSVPVVEPSILVPSPDFCVSNSEDPRVKLPYPIDFESWEHRTRVKKWERVIGWSMLVSHSKQGISIFVTLFFICIGVWWLRSRDKRPPSPQLQHGTIPYRVEVEMTERAPTNYVEHSRHLRRIELAKLARDRQADVSIVVGLSWRLRGHQAHVDYTGGLDTARIHRSLASLGGISWSKALPRFLHTRDDSAGERVGKGRIDAESAGPQSEDWRDALVHAAPVDIQRPDGYRRSGETRDAHGERIRAEYERKLRSFASVLASVDTLALAHLARDLLEQRRARRDADPMPLPRIEDPFFGGGHVFYVIRFPRNGTAGQEERIQWIAKIPAAAGDNAWDQLRCEALRSEAFLLHLLRQEGVPVPEVIDADCRPGNVVGVPWLLMEFVQGRRFEEVWFSREGGDVVCQARREEILRNVARIMLKLGKFEFDTGGALVFDRSHGELVRTATGPLFEKDVKAMVLRWFVDEECEYTPLYCRTGPWERTNDMYTALLDAWPPDTVSERGIDALLRLLLGLVREPGERRPSTERCPSGIGARRKGNMEASRIKRFVLTHPNLSMRHILLAEDGTTIKAIFGWDGARAAPRSIGNEALPRWLVRDFDPFVWRWKPGVDFWRPDHAPPECNRFEDPPWVLRELRGFYASVMGELKRGKRRRERRRVRKKQEGTDAIRVEAVGGEDVDVDITKQSLLTLTLDTAIRDPRCRTAALRRVLEKCSRSFEELDFDLFVDTLGKGFEIDTLVSRSLANNVRELLDKGFVKGAIVW</sequence>
<dbReference type="PANTHER" id="PTHR11200:SF286">
    <property type="entry name" value="5-PHOSPHATASE, PUTATIVE (AFU_ORTHOLOGUE AFUA_5G07600)-RELATED"/>
    <property type="match status" value="1"/>
</dbReference>
<evidence type="ECO:0000313" key="4">
    <source>
        <dbReference type="Proteomes" id="UP000481858"/>
    </source>
</evidence>
<protein>
    <recommendedName>
        <fullName evidence="2">Inositol polyphosphate-related phosphatase domain-containing protein</fullName>
    </recommendedName>
</protein>
<dbReference type="SMART" id="SM00128">
    <property type="entry name" value="IPPc"/>
    <property type="match status" value="1"/>
</dbReference>
<dbReference type="Gene3D" id="3.60.10.10">
    <property type="entry name" value="Endonuclease/exonuclease/phosphatase"/>
    <property type="match status" value="1"/>
</dbReference>
<dbReference type="SUPFAM" id="SSF56112">
    <property type="entry name" value="Protein kinase-like (PK-like)"/>
    <property type="match status" value="1"/>
</dbReference>
<dbReference type="OrthoDB" id="62798at2759"/>
<organism evidence="3 4">
    <name type="scientific">Xylaria multiplex</name>
    <dbReference type="NCBI Taxonomy" id="323545"/>
    <lineage>
        <taxon>Eukaryota</taxon>
        <taxon>Fungi</taxon>
        <taxon>Dikarya</taxon>
        <taxon>Ascomycota</taxon>
        <taxon>Pezizomycotina</taxon>
        <taxon>Sordariomycetes</taxon>
        <taxon>Xylariomycetidae</taxon>
        <taxon>Xylariales</taxon>
        <taxon>Xylariaceae</taxon>
        <taxon>Xylaria</taxon>
    </lineage>
</organism>
<feature type="domain" description="Inositol polyphosphate-related phosphatase" evidence="2">
    <location>
        <begin position="10"/>
        <end position="432"/>
    </location>
</feature>